<proteinExistence type="inferred from homology"/>
<dbReference type="GO" id="GO:0006273">
    <property type="term" value="P:lagging strand elongation"/>
    <property type="evidence" value="ECO:0007669"/>
    <property type="project" value="UniProtKB-ARBA"/>
</dbReference>
<keyword evidence="7" id="KW-0239">DNA-directed DNA polymerase</keyword>
<dbReference type="FunFam" id="2.40.50.430:FF:000002">
    <property type="entry name" value="DNA polymerase delta subunit"/>
    <property type="match status" value="1"/>
</dbReference>
<dbReference type="OrthoDB" id="3763at2759"/>
<comment type="subcellular location">
    <subcellularLocation>
        <location evidence="1">Nucleus</location>
    </subcellularLocation>
</comment>
<dbReference type="EMBL" id="ML977167">
    <property type="protein sequence ID" value="KAF1984526.1"/>
    <property type="molecule type" value="Genomic_DNA"/>
</dbReference>
<dbReference type="EC" id="2.7.7.7" evidence="3"/>
<gene>
    <name evidence="13" type="ORF">K402DRAFT_380731</name>
</gene>
<dbReference type="GO" id="GO:0006281">
    <property type="term" value="P:DNA repair"/>
    <property type="evidence" value="ECO:0007669"/>
    <property type="project" value="UniProtKB-ARBA"/>
</dbReference>
<evidence type="ECO:0000256" key="10">
    <source>
        <dbReference type="SAM" id="MobiDB-lite"/>
    </source>
</evidence>
<dbReference type="GO" id="GO:0043625">
    <property type="term" value="C:delta DNA polymerase complex"/>
    <property type="evidence" value="ECO:0007669"/>
    <property type="project" value="TreeGrafter"/>
</dbReference>
<dbReference type="GO" id="GO:0003677">
    <property type="term" value="F:DNA binding"/>
    <property type="evidence" value="ECO:0007669"/>
    <property type="project" value="InterPro"/>
</dbReference>
<evidence type="ECO:0000256" key="4">
    <source>
        <dbReference type="ARBA" id="ARBA00022679"/>
    </source>
</evidence>
<dbReference type="PANTHER" id="PTHR10416:SF0">
    <property type="entry name" value="DNA POLYMERASE DELTA SUBUNIT 2"/>
    <property type="match status" value="1"/>
</dbReference>
<keyword evidence="6" id="KW-0235">DNA replication</keyword>
<organism evidence="13 14">
    <name type="scientific">Aulographum hederae CBS 113979</name>
    <dbReference type="NCBI Taxonomy" id="1176131"/>
    <lineage>
        <taxon>Eukaryota</taxon>
        <taxon>Fungi</taxon>
        <taxon>Dikarya</taxon>
        <taxon>Ascomycota</taxon>
        <taxon>Pezizomycotina</taxon>
        <taxon>Dothideomycetes</taxon>
        <taxon>Pleosporomycetidae</taxon>
        <taxon>Aulographales</taxon>
        <taxon>Aulographaceae</taxon>
    </lineage>
</organism>
<dbReference type="InterPro" id="IPR041863">
    <property type="entry name" value="PolD2_C"/>
</dbReference>
<evidence type="ECO:0000256" key="7">
    <source>
        <dbReference type="ARBA" id="ARBA00022932"/>
    </source>
</evidence>
<evidence type="ECO:0000313" key="14">
    <source>
        <dbReference type="Proteomes" id="UP000800041"/>
    </source>
</evidence>
<protein>
    <recommendedName>
        <fullName evidence="3">DNA-directed DNA polymerase</fullName>
        <ecNumber evidence="3">2.7.7.7</ecNumber>
    </recommendedName>
</protein>
<dbReference type="AlphaFoldDB" id="A0A6G1GU84"/>
<feature type="domain" description="DNA polymerase alpha/delta/epsilon subunit B" evidence="11">
    <location>
        <begin position="220"/>
        <end position="447"/>
    </location>
</feature>
<dbReference type="InterPro" id="IPR007185">
    <property type="entry name" value="DNA_pol_a/d/e_bsu"/>
</dbReference>
<evidence type="ECO:0000313" key="13">
    <source>
        <dbReference type="EMBL" id="KAF1984526.1"/>
    </source>
</evidence>
<evidence type="ECO:0000256" key="2">
    <source>
        <dbReference type="ARBA" id="ARBA00006035"/>
    </source>
</evidence>
<dbReference type="Pfam" id="PF04042">
    <property type="entry name" value="DNA_pol_E_B"/>
    <property type="match status" value="1"/>
</dbReference>
<reference evidence="13" key="1">
    <citation type="journal article" date="2020" name="Stud. Mycol.">
        <title>101 Dothideomycetes genomes: a test case for predicting lifestyles and emergence of pathogens.</title>
        <authorList>
            <person name="Haridas S."/>
            <person name="Albert R."/>
            <person name="Binder M."/>
            <person name="Bloem J."/>
            <person name="Labutti K."/>
            <person name="Salamov A."/>
            <person name="Andreopoulos B."/>
            <person name="Baker S."/>
            <person name="Barry K."/>
            <person name="Bills G."/>
            <person name="Bluhm B."/>
            <person name="Cannon C."/>
            <person name="Castanera R."/>
            <person name="Culley D."/>
            <person name="Daum C."/>
            <person name="Ezra D."/>
            <person name="Gonzalez J."/>
            <person name="Henrissat B."/>
            <person name="Kuo A."/>
            <person name="Liang C."/>
            <person name="Lipzen A."/>
            <person name="Lutzoni F."/>
            <person name="Magnuson J."/>
            <person name="Mondo S."/>
            <person name="Nolan M."/>
            <person name="Ohm R."/>
            <person name="Pangilinan J."/>
            <person name="Park H.-J."/>
            <person name="Ramirez L."/>
            <person name="Alfaro M."/>
            <person name="Sun H."/>
            <person name="Tritt A."/>
            <person name="Yoshinaga Y."/>
            <person name="Zwiers L.-H."/>
            <person name="Turgeon B."/>
            <person name="Goodwin S."/>
            <person name="Spatafora J."/>
            <person name="Crous P."/>
            <person name="Grigoriev I."/>
        </authorList>
    </citation>
    <scope>NUCLEOTIDE SEQUENCE</scope>
    <source>
        <strain evidence="13">CBS 113979</strain>
    </source>
</reference>
<evidence type="ECO:0000256" key="3">
    <source>
        <dbReference type="ARBA" id="ARBA00012417"/>
    </source>
</evidence>
<name>A0A6G1GU84_9PEZI</name>
<evidence type="ECO:0000259" key="11">
    <source>
        <dbReference type="Pfam" id="PF04042"/>
    </source>
</evidence>
<comment type="catalytic activity">
    <reaction evidence="9">
        <text>DNA(n) + a 2'-deoxyribonucleoside 5'-triphosphate = DNA(n+1) + diphosphate</text>
        <dbReference type="Rhea" id="RHEA:22508"/>
        <dbReference type="Rhea" id="RHEA-COMP:17339"/>
        <dbReference type="Rhea" id="RHEA-COMP:17340"/>
        <dbReference type="ChEBI" id="CHEBI:33019"/>
        <dbReference type="ChEBI" id="CHEBI:61560"/>
        <dbReference type="ChEBI" id="CHEBI:173112"/>
        <dbReference type="EC" id="2.7.7.7"/>
    </reaction>
</comment>
<evidence type="ECO:0000259" key="12">
    <source>
        <dbReference type="Pfam" id="PF18018"/>
    </source>
</evidence>
<evidence type="ECO:0000256" key="9">
    <source>
        <dbReference type="ARBA" id="ARBA00049244"/>
    </source>
</evidence>
<keyword evidence="8" id="KW-0539">Nucleus</keyword>
<dbReference type="InterPro" id="IPR040663">
    <property type="entry name" value="DNA_pol_D_N"/>
</dbReference>
<dbReference type="Gene3D" id="2.40.50.430">
    <property type="match status" value="1"/>
</dbReference>
<keyword evidence="14" id="KW-1185">Reference proteome</keyword>
<keyword evidence="4" id="KW-0808">Transferase</keyword>
<dbReference type="InterPro" id="IPR024826">
    <property type="entry name" value="DNA_pol_delta/II_ssu"/>
</dbReference>
<dbReference type="GO" id="GO:0003887">
    <property type="term" value="F:DNA-directed DNA polymerase activity"/>
    <property type="evidence" value="ECO:0007669"/>
    <property type="project" value="UniProtKB-KW"/>
</dbReference>
<feature type="region of interest" description="Disordered" evidence="10">
    <location>
        <begin position="192"/>
        <end position="216"/>
    </location>
</feature>
<dbReference type="Gene3D" id="3.60.21.50">
    <property type="match status" value="1"/>
</dbReference>
<evidence type="ECO:0000256" key="8">
    <source>
        <dbReference type="ARBA" id="ARBA00023242"/>
    </source>
</evidence>
<dbReference type="Pfam" id="PF18018">
    <property type="entry name" value="DNA_pol_D_N"/>
    <property type="match status" value="1"/>
</dbReference>
<keyword evidence="5" id="KW-0548">Nucleotidyltransferase</keyword>
<feature type="domain" description="DNA polymerase delta subunit OB-fold" evidence="12">
    <location>
        <begin position="48"/>
        <end position="185"/>
    </location>
</feature>
<comment type="similarity">
    <text evidence="2">Belongs to the DNA polymerase delta/II small subunit family.</text>
</comment>
<evidence type="ECO:0000256" key="6">
    <source>
        <dbReference type="ARBA" id="ARBA00022705"/>
    </source>
</evidence>
<sequence>MAMLGGADVFMSDPRDDYQNELTRAPSFYSPLHIFDLPGGEAKHYQQQYADVYFLRLALLKPAVEQVAKEAWDDFELGGEKATQVDRVLDVRQGELCWVVGTVYMEMTLKPSILQDISKDHWISAPPTREKFISSNGVGDEFMLEDESGRLRLTGSHLQSQMLVTGCVVAVMGTENSDGVFEVIDMQVPDLPRQPQRWEREKGQKQGKKLQEDKPSGGKIAVISGLSLTGVSGDTIMLDNLTDYLLGESSDLGVKISRLIIAGNSLAHSSPIPSREEAVAKRTGPRKYGYDASAYNAGPSEQFDKFLSTILPSIPVTLLPGASDPANVTLPQQPLHYALFPKSRSFCAPPKEKSTKADWLDRVTNPWTGDIDGWRFLGTGGQPIDDIYKYVSGGDDRLDMLEHVLRWRLSAPTAPDTLWCYPFQDDDPLLIKDCPHVYFVGNQPEYASTVIRGPAGQSVTLLSLPKFSETREMVLLDSETLDVEVLVIKQGDCGNAS</sequence>
<dbReference type="Proteomes" id="UP000800041">
    <property type="component" value="Unassembled WGS sequence"/>
</dbReference>
<evidence type="ECO:0000256" key="1">
    <source>
        <dbReference type="ARBA" id="ARBA00004123"/>
    </source>
</evidence>
<feature type="compositionally biased region" description="Basic and acidic residues" evidence="10">
    <location>
        <begin position="196"/>
        <end position="216"/>
    </location>
</feature>
<dbReference type="CDD" id="cd07387">
    <property type="entry name" value="MPP_PolD2_C"/>
    <property type="match status" value="1"/>
</dbReference>
<dbReference type="PANTHER" id="PTHR10416">
    <property type="entry name" value="DNA POLYMERASE DELTA SUBUNIT 2"/>
    <property type="match status" value="1"/>
</dbReference>
<accession>A0A6G1GU84</accession>
<evidence type="ECO:0000256" key="5">
    <source>
        <dbReference type="ARBA" id="ARBA00022695"/>
    </source>
</evidence>